<dbReference type="InterPro" id="IPR051539">
    <property type="entry name" value="T4SS-coupling_protein"/>
</dbReference>
<comment type="subcellular location">
    <subcellularLocation>
        <location evidence="1">Cell membrane</location>
        <topology evidence="1">Multi-pass membrane protein</topology>
    </subcellularLocation>
</comment>
<keyword evidence="8" id="KW-1185">Reference proteome</keyword>
<dbReference type="InterPro" id="IPR027417">
    <property type="entry name" value="P-loop_NTPase"/>
</dbReference>
<dbReference type="InterPro" id="IPR019476">
    <property type="entry name" value="T4SS_TraD_DNA-bd"/>
</dbReference>
<dbReference type="Pfam" id="PF10412">
    <property type="entry name" value="TrwB_AAD_bind"/>
    <property type="match status" value="1"/>
</dbReference>
<evidence type="ECO:0000259" key="6">
    <source>
        <dbReference type="Pfam" id="PF10412"/>
    </source>
</evidence>
<gene>
    <name evidence="7" type="ORF">DMP06_07365</name>
</gene>
<evidence type="ECO:0000313" key="8">
    <source>
        <dbReference type="Proteomes" id="UP000269591"/>
    </source>
</evidence>
<dbReference type="PANTHER" id="PTHR37937">
    <property type="entry name" value="CONJUGATIVE TRANSFER: DNA TRANSPORT"/>
    <property type="match status" value="1"/>
</dbReference>
<keyword evidence="2" id="KW-1003">Cell membrane</keyword>
<evidence type="ECO:0000256" key="5">
    <source>
        <dbReference type="ARBA" id="ARBA00023136"/>
    </source>
</evidence>
<feature type="domain" description="Type IV secretion system coupling protein TraD DNA-binding" evidence="6">
    <location>
        <begin position="107"/>
        <end position="449"/>
    </location>
</feature>
<keyword evidence="3" id="KW-0812">Transmembrane</keyword>
<evidence type="ECO:0000313" key="7">
    <source>
        <dbReference type="EMBL" id="RNL39433.1"/>
    </source>
</evidence>
<keyword evidence="4" id="KW-1133">Transmembrane helix</keyword>
<dbReference type="PANTHER" id="PTHR37937:SF1">
    <property type="entry name" value="CONJUGATIVE TRANSFER: DNA TRANSPORT"/>
    <property type="match status" value="1"/>
</dbReference>
<dbReference type="Gene3D" id="3.40.50.300">
    <property type="entry name" value="P-loop containing nucleotide triphosphate hydrolases"/>
    <property type="match status" value="2"/>
</dbReference>
<evidence type="ECO:0000256" key="4">
    <source>
        <dbReference type="ARBA" id="ARBA00022989"/>
    </source>
</evidence>
<evidence type="ECO:0000256" key="1">
    <source>
        <dbReference type="ARBA" id="ARBA00004651"/>
    </source>
</evidence>
<evidence type="ECO:0000256" key="2">
    <source>
        <dbReference type="ARBA" id="ARBA00022475"/>
    </source>
</evidence>
<accession>A0A3N0AX39</accession>
<reference evidence="8" key="1">
    <citation type="submission" date="2018-05" db="EMBL/GenBank/DDBJ databases">
        <title>Genome Sequencing of selected type strains of the family Eggerthellaceae.</title>
        <authorList>
            <person name="Danylec N."/>
            <person name="Stoll D.A."/>
            <person name="Doetsch A."/>
            <person name="Huch M."/>
        </authorList>
    </citation>
    <scope>NUCLEOTIDE SEQUENCE [LARGE SCALE GENOMIC DNA]</scope>
    <source>
        <strain evidence="8">DSM 24851</strain>
    </source>
</reference>
<keyword evidence="5" id="KW-0472">Membrane</keyword>
<name>A0A3N0AX39_9ACTN</name>
<proteinExistence type="predicted"/>
<dbReference type="GO" id="GO:0005886">
    <property type="term" value="C:plasma membrane"/>
    <property type="evidence" value="ECO:0007669"/>
    <property type="project" value="UniProtKB-SubCell"/>
</dbReference>
<protein>
    <recommendedName>
        <fullName evidence="6">Type IV secretion system coupling protein TraD DNA-binding domain-containing protein</fullName>
    </recommendedName>
</protein>
<dbReference type="SUPFAM" id="SSF52540">
    <property type="entry name" value="P-loop containing nucleoside triphosphate hydrolases"/>
    <property type="match status" value="1"/>
</dbReference>
<dbReference type="CDD" id="cd01127">
    <property type="entry name" value="TrwB_TraG_TraD_VirD4"/>
    <property type="match status" value="1"/>
</dbReference>
<dbReference type="Proteomes" id="UP000269591">
    <property type="component" value="Unassembled WGS sequence"/>
</dbReference>
<dbReference type="AlphaFoldDB" id="A0A3N0AX39"/>
<organism evidence="7 8">
    <name type="scientific">Slackia equolifaciens</name>
    <dbReference type="NCBI Taxonomy" id="498718"/>
    <lineage>
        <taxon>Bacteria</taxon>
        <taxon>Bacillati</taxon>
        <taxon>Actinomycetota</taxon>
        <taxon>Coriobacteriia</taxon>
        <taxon>Eggerthellales</taxon>
        <taxon>Eggerthellaceae</taxon>
        <taxon>Slackia</taxon>
    </lineage>
</organism>
<evidence type="ECO:0000256" key="3">
    <source>
        <dbReference type="ARBA" id="ARBA00022692"/>
    </source>
</evidence>
<comment type="caution">
    <text evidence="7">The sequence shown here is derived from an EMBL/GenBank/DDBJ whole genome shotgun (WGS) entry which is preliminary data.</text>
</comment>
<dbReference type="EMBL" id="QIBX01000012">
    <property type="protein sequence ID" value="RNL39433.1"/>
    <property type="molecule type" value="Genomic_DNA"/>
</dbReference>
<sequence length="507" mass="55418">MRPRLTAGERMPAPLTTTATLEGLQAAATTATGETIAAAVRVAAKTAAARTAADRTCEVSMITGKDTLFGYSLENCAYVRSPHKPRYVFESSDGGPAFAVDDPTVFKNILMLGGAGSGKTNVLNHVVAQTALWRGGEDGVSLIFDTKGDYLAHPGFYREGDYVIANDRAHRGQSDIWNLFLEVTADGNDPVDVEANAREIAAVYFRDRGSKMQPFFAKAARDIFAAAIIYFVRRSADGPAAWKDACNNAGLANFLLQNDVAKLMGYLERYADFKGLRSYVGDGTSNQALGVMGELRSLLYECFQGNFAARAKPGQRYVSMRRAVREKGGRRIFVLYDLSIGETLAPVYRVLIDLALKEALGTTLEASGRTHIFLDELRLVPQLMHLEDALNYGRSKRVSVVAGLQSVGQINAAYGEHVGHNILSGFGSVFAFRMNDAASRAYVSDLFGPNVESYRYQNVGNRQFDREREGRTVEQWGLMNLGVGEAVVGLASQAAPFRFRFMKDRDA</sequence>